<evidence type="ECO:0000313" key="2">
    <source>
        <dbReference type="EnsemblMetazoa" id="tetur277g00010.1"/>
    </source>
</evidence>
<dbReference type="Proteomes" id="UP000015104">
    <property type="component" value="Unassembled WGS sequence"/>
</dbReference>
<dbReference type="EnsemblMetazoa" id="tetur277g00010.1">
    <property type="protein sequence ID" value="tetur277g00010.1"/>
    <property type="gene ID" value="tetur277g00010"/>
</dbReference>
<evidence type="ECO:0000256" key="1">
    <source>
        <dbReference type="SAM" id="Phobius"/>
    </source>
</evidence>
<proteinExistence type="predicted"/>
<sequence>MSLLWLIYDDDLDGDDDEYIAAIVAVVVAADVAAVAVAGDLNGLDDRLVDLSLERQFWLLEDIVTPKE</sequence>
<protein>
    <submittedName>
        <fullName evidence="2">Uncharacterized protein</fullName>
    </submittedName>
</protein>
<accession>T1KYA0</accession>
<name>T1KYA0_TETUR</name>
<evidence type="ECO:0000313" key="3">
    <source>
        <dbReference type="Proteomes" id="UP000015104"/>
    </source>
</evidence>
<keyword evidence="3" id="KW-1185">Reference proteome</keyword>
<dbReference type="EMBL" id="CAEY01000708">
    <property type="status" value="NOT_ANNOTATED_CDS"/>
    <property type="molecule type" value="Genomic_DNA"/>
</dbReference>
<reference evidence="2" key="2">
    <citation type="submission" date="2015-06" db="UniProtKB">
        <authorList>
            <consortium name="EnsemblMetazoa"/>
        </authorList>
    </citation>
    <scope>IDENTIFICATION</scope>
</reference>
<dbReference type="AlphaFoldDB" id="T1KYA0"/>
<feature type="transmembrane region" description="Helical" evidence="1">
    <location>
        <begin position="20"/>
        <end position="38"/>
    </location>
</feature>
<reference evidence="3" key="1">
    <citation type="submission" date="2011-08" db="EMBL/GenBank/DDBJ databases">
        <authorList>
            <person name="Rombauts S."/>
        </authorList>
    </citation>
    <scope>NUCLEOTIDE SEQUENCE</scope>
    <source>
        <strain evidence="3">London</strain>
    </source>
</reference>
<organism evidence="2 3">
    <name type="scientific">Tetranychus urticae</name>
    <name type="common">Two-spotted spider mite</name>
    <dbReference type="NCBI Taxonomy" id="32264"/>
    <lineage>
        <taxon>Eukaryota</taxon>
        <taxon>Metazoa</taxon>
        <taxon>Ecdysozoa</taxon>
        <taxon>Arthropoda</taxon>
        <taxon>Chelicerata</taxon>
        <taxon>Arachnida</taxon>
        <taxon>Acari</taxon>
        <taxon>Acariformes</taxon>
        <taxon>Trombidiformes</taxon>
        <taxon>Prostigmata</taxon>
        <taxon>Eleutherengona</taxon>
        <taxon>Raphignathae</taxon>
        <taxon>Tetranychoidea</taxon>
        <taxon>Tetranychidae</taxon>
        <taxon>Tetranychus</taxon>
    </lineage>
</organism>
<keyword evidence="1" id="KW-0812">Transmembrane</keyword>
<keyword evidence="1" id="KW-0472">Membrane</keyword>
<dbReference type="HOGENOM" id="CLU_2797238_0_0_1"/>
<keyword evidence="1" id="KW-1133">Transmembrane helix</keyword>